<organism evidence="1 2">
    <name type="scientific">Dipteronia sinensis</name>
    <dbReference type="NCBI Taxonomy" id="43782"/>
    <lineage>
        <taxon>Eukaryota</taxon>
        <taxon>Viridiplantae</taxon>
        <taxon>Streptophyta</taxon>
        <taxon>Embryophyta</taxon>
        <taxon>Tracheophyta</taxon>
        <taxon>Spermatophyta</taxon>
        <taxon>Magnoliopsida</taxon>
        <taxon>eudicotyledons</taxon>
        <taxon>Gunneridae</taxon>
        <taxon>Pentapetalae</taxon>
        <taxon>rosids</taxon>
        <taxon>malvids</taxon>
        <taxon>Sapindales</taxon>
        <taxon>Sapindaceae</taxon>
        <taxon>Hippocastanoideae</taxon>
        <taxon>Acereae</taxon>
        <taxon>Dipteronia</taxon>
    </lineage>
</organism>
<dbReference type="Proteomes" id="UP001281410">
    <property type="component" value="Unassembled WGS sequence"/>
</dbReference>
<keyword evidence="2" id="KW-1185">Reference proteome</keyword>
<dbReference type="AlphaFoldDB" id="A0AAE0B2I5"/>
<comment type="caution">
    <text evidence="1">The sequence shown here is derived from an EMBL/GenBank/DDBJ whole genome shotgun (WGS) entry which is preliminary data.</text>
</comment>
<sequence length="113" mass="12620">MSVSCLVARGQKTQNCKRAWSPIGHSQCSSTKEHLVANPTIFISAIADVFAIVGLQELFYDHQVLELIRSLGSCSLYKRNRSTAIITIVQAISSRICDHEVWLEDETALEEIK</sequence>
<evidence type="ECO:0000313" key="2">
    <source>
        <dbReference type="Proteomes" id="UP001281410"/>
    </source>
</evidence>
<evidence type="ECO:0000313" key="1">
    <source>
        <dbReference type="EMBL" id="KAK3228808.1"/>
    </source>
</evidence>
<reference evidence="1" key="1">
    <citation type="journal article" date="2023" name="Plant J.">
        <title>Genome sequences and population genomics provide insights into the demographic history, inbreeding, and mutation load of two 'living fossil' tree species of Dipteronia.</title>
        <authorList>
            <person name="Feng Y."/>
            <person name="Comes H.P."/>
            <person name="Chen J."/>
            <person name="Zhu S."/>
            <person name="Lu R."/>
            <person name="Zhang X."/>
            <person name="Li P."/>
            <person name="Qiu J."/>
            <person name="Olsen K.M."/>
            <person name="Qiu Y."/>
        </authorList>
    </citation>
    <scope>NUCLEOTIDE SEQUENCE</scope>
    <source>
        <strain evidence="1">NBL</strain>
    </source>
</reference>
<protein>
    <submittedName>
        <fullName evidence="1">Uncharacterized protein</fullName>
    </submittedName>
</protein>
<dbReference type="EMBL" id="JANJYJ010000001">
    <property type="protein sequence ID" value="KAK3228808.1"/>
    <property type="molecule type" value="Genomic_DNA"/>
</dbReference>
<name>A0AAE0B2I5_9ROSI</name>
<proteinExistence type="predicted"/>
<accession>A0AAE0B2I5</accession>
<gene>
    <name evidence="1" type="ORF">Dsin_000689</name>
</gene>